<dbReference type="PRINTS" id="PR00313">
    <property type="entry name" value="CABNDNGRPT"/>
</dbReference>
<dbReference type="EMBL" id="JBHUEQ010000022">
    <property type="protein sequence ID" value="MFD1746165.1"/>
    <property type="molecule type" value="Genomic_DNA"/>
</dbReference>
<accession>A0ABW4M3W2</accession>
<proteinExistence type="predicted"/>
<evidence type="ECO:0000313" key="1">
    <source>
        <dbReference type="EMBL" id="MFD1746165.1"/>
    </source>
</evidence>
<protein>
    <submittedName>
        <fullName evidence="1">RTX toxin</fullName>
    </submittedName>
</protein>
<sequence length="293" mass="30076">MSMISSFFKSPDAARNIDLLFSTVRSGASQPLTGYRFPSSSASAEITASQRALSRIIEIITLNASQPTAKASMDEKLGYVTAGTGSEGDDALTVTGRGIANIDSGEGNDTLTLKSNSISDIRTGNGNDVIKAAGSFVSSVDGGDGNDDIQLKATLALAILGGAGKDVMKVAANTIRDLDGGDGDDTLTLEGNRIFARGGAGNDQVSLKATGRNAYMEYGFGRGDGQDVIRSSAPLSLALGALAANELNVVVSGNSLTASVKGSQDTITVTLEDETAATYRFTVKDGQTMLVIG</sequence>
<organism evidence="1 2">
    <name type="scientific">Rhizobium helianthi</name>
    <dbReference type="NCBI Taxonomy" id="1132695"/>
    <lineage>
        <taxon>Bacteria</taxon>
        <taxon>Pseudomonadati</taxon>
        <taxon>Pseudomonadota</taxon>
        <taxon>Alphaproteobacteria</taxon>
        <taxon>Hyphomicrobiales</taxon>
        <taxon>Rhizobiaceae</taxon>
        <taxon>Rhizobium/Agrobacterium group</taxon>
        <taxon>Rhizobium</taxon>
    </lineage>
</organism>
<dbReference type="Gene3D" id="2.160.20.160">
    <property type="match status" value="1"/>
</dbReference>
<gene>
    <name evidence="1" type="ORF">ACFSE1_11895</name>
</gene>
<evidence type="ECO:0000313" key="2">
    <source>
        <dbReference type="Proteomes" id="UP001597322"/>
    </source>
</evidence>
<reference evidence="2" key="1">
    <citation type="journal article" date="2019" name="Int. J. Syst. Evol. Microbiol.">
        <title>The Global Catalogue of Microorganisms (GCM) 10K type strain sequencing project: providing services to taxonomists for standard genome sequencing and annotation.</title>
        <authorList>
            <consortium name="The Broad Institute Genomics Platform"/>
            <consortium name="The Broad Institute Genome Sequencing Center for Infectious Disease"/>
            <person name="Wu L."/>
            <person name="Ma J."/>
        </authorList>
    </citation>
    <scope>NUCLEOTIDE SEQUENCE [LARGE SCALE GENOMIC DNA]</scope>
    <source>
        <strain evidence="2">CG52</strain>
    </source>
</reference>
<name>A0ABW4M3W2_9HYPH</name>
<dbReference type="Proteomes" id="UP001597322">
    <property type="component" value="Unassembled WGS sequence"/>
</dbReference>
<dbReference type="InterPro" id="IPR011049">
    <property type="entry name" value="Serralysin-like_metalloprot_C"/>
</dbReference>
<dbReference type="SUPFAM" id="SSF51120">
    <property type="entry name" value="beta-Roll"/>
    <property type="match status" value="1"/>
</dbReference>
<keyword evidence="2" id="KW-1185">Reference proteome</keyword>
<dbReference type="RefSeq" id="WP_377401254.1">
    <property type="nucleotide sequence ID" value="NZ_JBHUEQ010000022.1"/>
</dbReference>
<comment type="caution">
    <text evidence="1">The sequence shown here is derived from an EMBL/GenBank/DDBJ whole genome shotgun (WGS) entry which is preliminary data.</text>
</comment>